<dbReference type="GO" id="GO:0009190">
    <property type="term" value="P:cyclic nucleotide biosynthetic process"/>
    <property type="evidence" value="ECO:0007669"/>
    <property type="project" value="InterPro"/>
</dbReference>
<dbReference type="OrthoDB" id="9762462at2"/>
<dbReference type="InterPro" id="IPR050697">
    <property type="entry name" value="Adenylyl/Guanylyl_Cyclase_3/4"/>
</dbReference>
<comment type="caution">
    <text evidence="3">The sequence shown here is derived from an EMBL/GenBank/DDBJ whole genome shotgun (WGS) entry which is preliminary data.</text>
</comment>
<dbReference type="InterPro" id="IPR029787">
    <property type="entry name" value="Nucleotide_cyclase"/>
</dbReference>
<proteinExistence type="predicted"/>
<feature type="transmembrane region" description="Helical" evidence="1">
    <location>
        <begin position="84"/>
        <end position="104"/>
    </location>
</feature>
<dbReference type="PANTHER" id="PTHR43081:SF1">
    <property type="entry name" value="ADENYLATE CYCLASE, TERMINAL-DIFFERENTIATION SPECIFIC"/>
    <property type="match status" value="1"/>
</dbReference>
<keyword evidence="1" id="KW-0472">Membrane</keyword>
<feature type="transmembrane region" description="Helical" evidence="1">
    <location>
        <begin position="116"/>
        <end position="135"/>
    </location>
</feature>
<sequence>MARSSHHNPDLASDLDQTFNQAQSAGLKLAIAGRTIALLILGIWLILSRLALPGVSLKFGILVLLLISLGLVHHRIIGTRWDKFWVKYFFVAIDVAILSVLIATQPLYETADLPQVMVFRSPLLTYYFIILAVVAFSFSPRLVLWAGGIGAAGWLGAYAWVVHTDGNVLDWGDVPSSPTADDAIRVILNPMFGGTGSRIQEAIILVVVAVLIAIVMKRAQNTMRDKLAAERDRQSITGIFGRFVPEPIVEAMINDQGLLAPLEREATILFADVVGFTSLTERLGPAKTVGVLNSYFDEMTNVIMENGGIVATFHGDAILAIFNVPLEDTKHAEHALQAAKAMLRRVEEGHFSGEKLSIRIGINTGSVVAGNVGGGGRQSYTVYGDAVNLAARLEALAKEKNQSLLVSGHTFAKLETSSLSLHGEATIRGQSQPVKLYGVHD</sequence>
<keyword evidence="1" id="KW-1133">Transmembrane helix</keyword>
<dbReference type="EMBL" id="LANI01000001">
    <property type="protein sequence ID" value="KKJ78645.1"/>
    <property type="molecule type" value="Genomic_DNA"/>
</dbReference>
<feature type="transmembrane region" description="Helical" evidence="1">
    <location>
        <begin position="29"/>
        <end position="47"/>
    </location>
</feature>
<feature type="transmembrane region" description="Helical" evidence="1">
    <location>
        <begin position="142"/>
        <end position="161"/>
    </location>
</feature>
<feature type="domain" description="Guanylate cyclase" evidence="2">
    <location>
        <begin position="267"/>
        <end position="394"/>
    </location>
</feature>
<dbReference type="Gene3D" id="3.30.70.1230">
    <property type="entry name" value="Nucleotide cyclase"/>
    <property type="match status" value="1"/>
</dbReference>
<dbReference type="AlphaFoldDB" id="A0A0M2RF50"/>
<dbReference type="InterPro" id="IPR001054">
    <property type="entry name" value="A/G_cyclase"/>
</dbReference>
<dbReference type="CDD" id="cd07302">
    <property type="entry name" value="CHD"/>
    <property type="match status" value="1"/>
</dbReference>
<dbReference type="Proteomes" id="UP000034491">
    <property type="component" value="Unassembled WGS sequence"/>
</dbReference>
<dbReference type="GO" id="GO:0035556">
    <property type="term" value="P:intracellular signal transduction"/>
    <property type="evidence" value="ECO:0007669"/>
    <property type="project" value="InterPro"/>
</dbReference>
<gene>
    <name evidence="3" type="ORF">WH95_00695</name>
</gene>
<evidence type="ECO:0000313" key="3">
    <source>
        <dbReference type="EMBL" id="KKJ78645.1"/>
    </source>
</evidence>
<feature type="transmembrane region" description="Helical" evidence="1">
    <location>
        <begin position="53"/>
        <end position="72"/>
    </location>
</feature>
<evidence type="ECO:0000313" key="4">
    <source>
        <dbReference type="Proteomes" id="UP000034491"/>
    </source>
</evidence>
<accession>A0A0M2RF50</accession>
<dbReference type="SUPFAM" id="SSF55073">
    <property type="entry name" value="Nucleotide cyclase"/>
    <property type="match status" value="1"/>
</dbReference>
<keyword evidence="4" id="KW-1185">Reference proteome</keyword>
<dbReference type="PATRIC" id="fig|1549748.8.peg.146"/>
<dbReference type="PANTHER" id="PTHR43081">
    <property type="entry name" value="ADENYLATE CYCLASE, TERMINAL-DIFFERENTIATION SPECIFIC-RELATED"/>
    <property type="match status" value="1"/>
</dbReference>
<keyword evidence="1" id="KW-0812">Transmembrane</keyword>
<dbReference type="PROSITE" id="PS50125">
    <property type="entry name" value="GUANYLATE_CYCLASE_2"/>
    <property type="match status" value="1"/>
</dbReference>
<dbReference type="STRING" id="1549748.WH95_00695"/>
<dbReference type="RefSeq" id="WP_046501660.1">
    <property type="nucleotide sequence ID" value="NZ_LANI01000001.1"/>
</dbReference>
<dbReference type="GO" id="GO:0004016">
    <property type="term" value="F:adenylate cyclase activity"/>
    <property type="evidence" value="ECO:0007669"/>
    <property type="project" value="UniProtKB-ARBA"/>
</dbReference>
<evidence type="ECO:0000259" key="2">
    <source>
        <dbReference type="PROSITE" id="PS50125"/>
    </source>
</evidence>
<name>A0A0M2RF50_9PROT</name>
<organism evidence="3 4">
    <name type="scientific">Kiloniella litopenaei</name>
    <dbReference type="NCBI Taxonomy" id="1549748"/>
    <lineage>
        <taxon>Bacteria</taxon>
        <taxon>Pseudomonadati</taxon>
        <taxon>Pseudomonadota</taxon>
        <taxon>Alphaproteobacteria</taxon>
        <taxon>Rhodospirillales</taxon>
        <taxon>Kiloniellaceae</taxon>
        <taxon>Kiloniella</taxon>
    </lineage>
</organism>
<evidence type="ECO:0000256" key="1">
    <source>
        <dbReference type="SAM" id="Phobius"/>
    </source>
</evidence>
<dbReference type="Pfam" id="PF00211">
    <property type="entry name" value="Guanylate_cyc"/>
    <property type="match status" value="1"/>
</dbReference>
<protein>
    <recommendedName>
        <fullName evidence="2">Guanylate cyclase domain-containing protein</fullName>
    </recommendedName>
</protein>
<dbReference type="SMART" id="SM00044">
    <property type="entry name" value="CYCc"/>
    <property type="match status" value="1"/>
</dbReference>
<feature type="transmembrane region" description="Helical" evidence="1">
    <location>
        <begin position="199"/>
        <end position="216"/>
    </location>
</feature>
<reference evidence="3 4" key="1">
    <citation type="submission" date="2015-03" db="EMBL/GenBank/DDBJ databases">
        <title>Genome sequence of Kiloniella sp. P1-1, isolated from the gut microflora of Pacific white shrimp, Penaeus vannamei.</title>
        <authorList>
            <person name="Shao Z."/>
            <person name="Wang L."/>
            <person name="Li X."/>
        </authorList>
    </citation>
    <scope>NUCLEOTIDE SEQUENCE [LARGE SCALE GENOMIC DNA]</scope>
    <source>
        <strain evidence="3 4">P1-1</strain>
    </source>
</reference>